<dbReference type="AlphaFoldDB" id="A0A1I4L8P9"/>
<gene>
    <name evidence="6" type="ORF">SAMN04488085_12064</name>
</gene>
<evidence type="ECO:0000256" key="2">
    <source>
        <dbReference type="ARBA" id="ARBA00022679"/>
    </source>
</evidence>
<dbReference type="PANTHER" id="PTHR43464">
    <property type="entry name" value="METHYLTRANSFERASE"/>
    <property type="match status" value="1"/>
</dbReference>
<name>A0A1I4L8P9_9ACTN</name>
<dbReference type="STRING" id="504800.SAMN04488085_12064"/>
<dbReference type="EMBL" id="FOSW01000020">
    <property type="protein sequence ID" value="SFL87047.1"/>
    <property type="molecule type" value="Genomic_DNA"/>
</dbReference>
<protein>
    <submittedName>
        <fullName evidence="6">Methyltransferase domain-containing protein</fullName>
    </submittedName>
</protein>
<feature type="domain" description="Methyltransferase" evidence="5">
    <location>
        <begin position="57"/>
        <end position="144"/>
    </location>
</feature>
<dbReference type="Gene3D" id="3.40.50.150">
    <property type="entry name" value="Vaccinia Virus protein VP39"/>
    <property type="match status" value="1"/>
</dbReference>
<evidence type="ECO:0000313" key="6">
    <source>
        <dbReference type="EMBL" id="SFL87047.1"/>
    </source>
</evidence>
<keyword evidence="7" id="KW-1185">Reference proteome</keyword>
<dbReference type="Pfam" id="PF13649">
    <property type="entry name" value="Methyltransf_25"/>
    <property type="match status" value="1"/>
</dbReference>
<keyword evidence="2 6" id="KW-0808">Transferase</keyword>
<evidence type="ECO:0000313" key="7">
    <source>
        <dbReference type="Proteomes" id="UP000199152"/>
    </source>
</evidence>
<accession>A0A1I4L8P9</accession>
<reference evidence="6 7" key="1">
    <citation type="submission" date="2016-10" db="EMBL/GenBank/DDBJ databases">
        <authorList>
            <person name="de Groot N.N."/>
        </authorList>
    </citation>
    <scope>NUCLEOTIDE SEQUENCE [LARGE SCALE GENOMIC DNA]</scope>
    <source>
        <strain evidence="6 7">DSM 45317</strain>
    </source>
</reference>
<dbReference type="OrthoDB" id="4484556at2"/>
<keyword evidence="1 6" id="KW-0489">Methyltransferase</keyword>
<dbReference type="PANTHER" id="PTHR43464:SF19">
    <property type="entry name" value="UBIQUINONE BIOSYNTHESIS O-METHYLTRANSFERASE, MITOCHONDRIAL"/>
    <property type="match status" value="1"/>
</dbReference>
<feature type="region of interest" description="Disordered" evidence="4">
    <location>
        <begin position="1"/>
        <end position="22"/>
    </location>
</feature>
<dbReference type="SUPFAM" id="SSF53335">
    <property type="entry name" value="S-adenosyl-L-methionine-dependent methyltransferases"/>
    <property type="match status" value="1"/>
</dbReference>
<dbReference type="Proteomes" id="UP000199152">
    <property type="component" value="Unassembled WGS sequence"/>
</dbReference>
<evidence type="ECO:0000256" key="4">
    <source>
        <dbReference type="SAM" id="MobiDB-lite"/>
    </source>
</evidence>
<dbReference type="InterPro" id="IPR041698">
    <property type="entry name" value="Methyltransf_25"/>
</dbReference>
<dbReference type="FunCoup" id="A0A1I4L8P9">
    <property type="interactions" value="90"/>
</dbReference>
<keyword evidence="3" id="KW-0949">S-adenosyl-L-methionine</keyword>
<sequence>MTDPARATSPGPEAPTDTASAGYTERLARLAGASWKQRLDVQRPYRWNVRRLNLGRVLDLGCGLGRNLAHLDGNGVGIDHNPTSVATAREHGHVAFTPEEFRNSPHARPGAFDSLLMAHVVEHVPHETAVALLREHLPFVRPGGKVVLICPQERGWASDATHVRFVDFTGLAELCGEAGLPVERAYSFPFPRRAGQVFAYNEFVVVARLPDRPR</sequence>
<dbReference type="GO" id="GO:0032259">
    <property type="term" value="P:methylation"/>
    <property type="evidence" value="ECO:0007669"/>
    <property type="project" value="UniProtKB-KW"/>
</dbReference>
<dbReference type="RefSeq" id="WP_091329733.1">
    <property type="nucleotide sequence ID" value="NZ_FOSW01000020.1"/>
</dbReference>
<dbReference type="InterPro" id="IPR029063">
    <property type="entry name" value="SAM-dependent_MTases_sf"/>
</dbReference>
<organism evidence="6 7">
    <name type="scientific">Geodermatophilus ruber</name>
    <dbReference type="NCBI Taxonomy" id="504800"/>
    <lineage>
        <taxon>Bacteria</taxon>
        <taxon>Bacillati</taxon>
        <taxon>Actinomycetota</taxon>
        <taxon>Actinomycetes</taxon>
        <taxon>Geodermatophilales</taxon>
        <taxon>Geodermatophilaceae</taxon>
        <taxon>Geodermatophilus</taxon>
    </lineage>
</organism>
<dbReference type="CDD" id="cd02440">
    <property type="entry name" value="AdoMet_MTases"/>
    <property type="match status" value="1"/>
</dbReference>
<dbReference type="GO" id="GO:0008168">
    <property type="term" value="F:methyltransferase activity"/>
    <property type="evidence" value="ECO:0007669"/>
    <property type="project" value="UniProtKB-KW"/>
</dbReference>
<evidence type="ECO:0000256" key="1">
    <source>
        <dbReference type="ARBA" id="ARBA00022603"/>
    </source>
</evidence>
<dbReference type="InParanoid" id="A0A1I4L8P9"/>
<proteinExistence type="predicted"/>
<evidence type="ECO:0000256" key="3">
    <source>
        <dbReference type="ARBA" id="ARBA00022691"/>
    </source>
</evidence>
<evidence type="ECO:0000259" key="5">
    <source>
        <dbReference type="Pfam" id="PF13649"/>
    </source>
</evidence>